<dbReference type="GO" id="GO:0005886">
    <property type="term" value="C:plasma membrane"/>
    <property type="evidence" value="ECO:0007669"/>
    <property type="project" value="UniProtKB-SubCell"/>
</dbReference>
<feature type="transmembrane region" description="Helical" evidence="9">
    <location>
        <begin position="212"/>
        <end position="232"/>
    </location>
</feature>
<keyword evidence="5 9" id="KW-0812">Transmembrane</keyword>
<feature type="transmembrane region" description="Helical" evidence="9">
    <location>
        <begin position="301"/>
        <end position="324"/>
    </location>
</feature>
<feature type="transmembrane region" description="Helical" evidence="9">
    <location>
        <begin position="12"/>
        <end position="32"/>
    </location>
</feature>
<sequence>MTDTAPFGRTVAVTTLAGLVVVGQMYAVLPLLPKMAASWGTTPAAAAWTATVFGLVYAAGFLLTGPLADRYGRRRVIAVGMAALVAATGAMALAPNLPAALATRAAQGLAAAAFSPAALAYLTERIEPRRRPIALTCLITAMVGAVVVGQLFAQAGAALFGWQGAFVIGALAEAALAVALWRVMLPDGPAGATRTREAFTAMARLLRPGPLPLIYTAALTVLGGFVAVYSALQLMGPPELAGHPAAMLRLRAAALPALVAVPFLAPVLTRLRPTVRAAGAMALAAAVAAVLGAAAHSAIVIALLLLVFVGALTAVSPALTAVVAELSGEARAAGQALYTFALLTGASLGPQLAVVLRGAGLPAVLWSVAALLLCGAALVLAAGRRPGSRHPRGDRDGVARGVGDVADPLPPRHVDGFAQHRH</sequence>
<proteinExistence type="inferred from homology"/>
<dbReference type="InterPro" id="IPR036259">
    <property type="entry name" value="MFS_trans_sf"/>
</dbReference>
<feature type="transmembrane region" description="Helical" evidence="9">
    <location>
        <begin position="101"/>
        <end position="121"/>
    </location>
</feature>
<feature type="region of interest" description="Disordered" evidence="8">
    <location>
        <begin position="384"/>
        <end position="422"/>
    </location>
</feature>
<feature type="domain" description="Major facilitator superfamily (MFS) profile" evidence="10">
    <location>
        <begin position="10"/>
        <end position="387"/>
    </location>
</feature>
<dbReference type="GO" id="GO:0022857">
    <property type="term" value="F:transmembrane transporter activity"/>
    <property type="evidence" value="ECO:0007669"/>
    <property type="project" value="InterPro"/>
</dbReference>
<dbReference type="InterPro" id="IPR005829">
    <property type="entry name" value="Sugar_transporter_CS"/>
</dbReference>
<dbReference type="InterPro" id="IPR011701">
    <property type="entry name" value="MFS"/>
</dbReference>
<keyword evidence="12" id="KW-1185">Reference proteome</keyword>
<feature type="transmembrane region" description="Helical" evidence="9">
    <location>
        <begin position="336"/>
        <end position="357"/>
    </location>
</feature>
<dbReference type="PROSITE" id="PS00216">
    <property type="entry name" value="SUGAR_TRANSPORT_1"/>
    <property type="match status" value="1"/>
</dbReference>
<dbReference type="SUPFAM" id="SSF103473">
    <property type="entry name" value="MFS general substrate transporter"/>
    <property type="match status" value="1"/>
</dbReference>
<feature type="transmembrane region" description="Helical" evidence="9">
    <location>
        <begin position="363"/>
        <end position="382"/>
    </location>
</feature>
<comment type="caution">
    <text evidence="11">The sequence shown here is derived from an EMBL/GenBank/DDBJ whole genome shotgun (WGS) entry which is preliminary data.</text>
</comment>
<dbReference type="Pfam" id="PF07690">
    <property type="entry name" value="MFS_1"/>
    <property type="match status" value="1"/>
</dbReference>
<evidence type="ECO:0000256" key="4">
    <source>
        <dbReference type="ARBA" id="ARBA00022475"/>
    </source>
</evidence>
<feature type="transmembrane region" description="Helical" evidence="9">
    <location>
        <begin position="133"/>
        <end position="153"/>
    </location>
</feature>
<organism evidence="11 12">
    <name type="scientific">Actinomadura macrotermitis</name>
    <dbReference type="NCBI Taxonomy" id="2585200"/>
    <lineage>
        <taxon>Bacteria</taxon>
        <taxon>Bacillati</taxon>
        <taxon>Actinomycetota</taxon>
        <taxon>Actinomycetes</taxon>
        <taxon>Streptosporangiales</taxon>
        <taxon>Thermomonosporaceae</taxon>
        <taxon>Actinomadura</taxon>
    </lineage>
</organism>
<dbReference type="PROSITE" id="PS50850">
    <property type="entry name" value="MFS"/>
    <property type="match status" value="1"/>
</dbReference>
<evidence type="ECO:0000256" key="2">
    <source>
        <dbReference type="ARBA" id="ARBA00008335"/>
    </source>
</evidence>
<dbReference type="AlphaFoldDB" id="A0A7K0BZ64"/>
<accession>A0A7K0BZ64</accession>
<gene>
    <name evidence="11" type="ORF">ACRB68_45510</name>
</gene>
<feature type="transmembrane region" description="Helical" evidence="9">
    <location>
        <begin position="275"/>
        <end position="295"/>
    </location>
</feature>
<reference evidence="11 12" key="1">
    <citation type="submission" date="2019-10" db="EMBL/GenBank/DDBJ databases">
        <title>Actinomadura rubteroloni sp. nov. and Actinomadura macrotermitis sp. nov., isolated from the gut of fungus growing-termite Macrotermes natalensis.</title>
        <authorList>
            <person name="Benndorf R."/>
            <person name="Martin K."/>
            <person name="Kuefner M."/>
            <person name="De Beer W."/>
            <person name="Kaster A.-K."/>
            <person name="Vollmers J."/>
            <person name="Poulsen M."/>
            <person name="Beemelmanns C."/>
        </authorList>
    </citation>
    <scope>NUCLEOTIDE SEQUENCE [LARGE SCALE GENOMIC DNA]</scope>
    <source>
        <strain evidence="11 12">RB68</strain>
    </source>
</reference>
<protein>
    <recommendedName>
        <fullName evidence="10">Major facilitator superfamily (MFS) profile domain-containing protein</fullName>
    </recommendedName>
</protein>
<dbReference type="Gene3D" id="1.20.1250.20">
    <property type="entry name" value="MFS general substrate transporter like domains"/>
    <property type="match status" value="1"/>
</dbReference>
<comment type="similarity">
    <text evidence="2">Belongs to the major facilitator superfamily.</text>
</comment>
<feature type="transmembrane region" description="Helical" evidence="9">
    <location>
        <begin position="76"/>
        <end position="95"/>
    </location>
</feature>
<keyword evidence="7 9" id="KW-0472">Membrane</keyword>
<feature type="transmembrane region" description="Helical" evidence="9">
    <location>
        <begin position="159"/>
        <end position="181"/>
    </location>
</feature>
<keyword evidence="4" id="KW-1003">Cell membrane</keyword>
<evidence type="ECO:0000256" key="5">
    <source>
        <dbReference type="ARBA" id="ARBA00022692"/>
    </source>
</evidence>
<dbReference type="RefSeq" id="WP_153535728.1">
    <property type="nucleotide sequence ID" value="NZ_WEGH01000003.1"/>
</dbReference>
<comment type="subcellular location">
    <subcellularLocation>
        <location evidence="1">Cell membrane</location>
        <topology evidence="1">Multi-pass membrane protein</topology>
    </subcellularLocation>
</comment>
<keyword evidence="3" id="KW-0813">Transport</keyword>
<dbReference type="PANTHER" id="PTHR43271:SF2">
    <property type="entry name" value="BLL2771 PROTEIN"/>
    <property type="match status" value="1"/>
</dbReference>
<dbReference type="EMBL" id="WEGH01000003">
    <property type="protein sequence ID" value="MQY06463.1"/>
    <property type="molecule type" value="Genomic_DNA"/>
</dbReference>
<dbReference type="Proteomes" id="UP000487268">
    <property type="component" value="Unassembled WGS sequence"/>
</dbReference>
<evidence type="ECO:0000256" key="1">
    <source>
        <dbReference type="ARBA" id="ARBA00004651"/>
    </source>
</evidence>
<evidence type="ECO:0000256" key="8">
    <source>
        <dbReference type="SAM" id="MobiDB-lite"/>
    </source>
</evidence>
<feature type="transmembrane region" description="Helical" evidence="9">
    <location>
        <begin position="252"/>
        <end position="268"/>
    </location>
</feature>
<evidence type="ECO:0000313" key="12">
    <source>
        <dbReference type="Proteomes" id="UP000487268"/>
    </source>
</evidence>
<dbReference type="PANTHER" id="PTHR43271">
    <property type="entry name" value="BLL2771 PROTEIN"/>
    <property type="match status" value="1"/>
</dbReference>
<evidence type="ECO:0000256" key="7">
    <source>
        <dbReference type="ARBA" id="ARBA00023136"/>
    </source>
</evidence>
<dbReference type="OrthoDB" id="63984at2"/>
<name>A0A7K0BZ64_9ACTN</name>
<keyword evidence="6 9" id="KW-1133">Transmembrane helix</keyword>
<dbReference type="InterPro" id="IPR020846">
    <property type="entry name" value="MFS_dom"/>
</dbReference>
<evidence type="ECO:0000259" key="10">
    <source>
        <dbReference type="PROSITE" id="PS50850"/>
    </source>
</evidence>
<evidence type="ECO:0000313" key="11">
    <source>
        <dbReference type="EMBL" id="MQY06463.1"/>
    </source>
</evidence>
<feature type="transmembrane region" description="Helical" evidence="9">
    <location>
        <begin position="44"/>
        <end position="64"/>
    </location>
</feature>
<evidence type="ECO:0000256" key="9">
    <source>
        <dbReference type="SAM" id="Phobius"/>
    </source>
</evidence>
<evidence type="ECO:0000256" key="3">
    <source>
        <dbReference type="ARBA" id="ARBA00022448"/>
    </source>
</evidence>
<evidence type="ECO:0000256" key="6">
    <source>
        <dbReference type="ARBA" id="ARBA00022989"/>
    </source>
</evidence>